<keyword evidence="7" id="KW-0406">Ion transport</keyword>
<evidence type="ECO:0000259" key="13">
    <source>
        <dbReference type="Pfam" id="PF14703"/>
    </source>
</evidence>
<keyword evidence="5" id="KW-0106">Calcium</keyword>
<feature type="transmembrane region" description="Helical" evidence="10">
    <location>
        <begin position="359"/>
        <end position="383"/>
    </location>
</feature>
<dbReference type="Proteomes" id="UP000087171">
    <property type="component" value="Chromosome Ca2"/>
</dbReference>
<feature type="transmembrane region" description="Helical" evidence="10">
    <location>
        <begin position="451"/>
        <end position="476"/>
    </location>
</feature>
<dbReference type="Pfam" id="PF13967">
    <property type="entry name" value="RSN1_TM"/>
    <property type="match status" value="1"/>
</dbReference>
<dbReference type="KEGG" id="cam:101488482"/>
<feature type="transmembrane region" description="Helical" evidence="10">
    <location>
        <begin position="403"/>
        <end position="424"/>
    </location>
</feature>
<dbReference type="InterPro" id="IPR003864">
    <property type="entry name" value="CSC1/OSCA1-like_7TM"/>
</dbReference>
<dbReference type="AlphaFoldDB" id="A0A1S2XJ32"/>
<dbReference type="InterPro" id="IPR027815">
    <property type="entry name" value="CSC1/OSCA1-like_cyt"/>
</dbReference>
<keyword evidence="4 10" id="KW-0812">Transmembrane</keyword>
<keyword evidence="8 10" id="KW-0472">Membrane</keyword>
<proteinExistence type="inferred from homology"/>
<protein>
    <submittedName>
        <fullName evidence="15">CSC1-like protein At1g69450</fullName>
    </submittedName>
</protein>
<dbReference type="GO" id="GO:0005886">
    <property type="term" value="C:plasma membrane"/>
    <property type="evidence" value="ECO:0007669"/>
    <property type="project" value="TreeGrafter"/>
</dbReference>
<feature type="domain" description="CSC1/OSCA1-like N-terminal transmembrane" evidence="12">
    <location>
        <begin position="5"/>
        <end position="168"/>
    </location>
</feature>
<dbReference type="PaxDb" id="3827-XP_004490117.1"/>
<evidence type="ECO:0000259" key="11">
    <source>
        <dbReference type="Pfam" id="PF02714"/>
    </source>
</evidence>
<evidence type="ECO:0000313" key="14">
    <source>
        <dbReference type="Proteomes" id="UP000087171"/>
    </source>
</evidence>
<dbReference type="InterPro" id="IPR032880">
    <property type="entry name" value="CSC1/OSCA1-like_N"/>
</dbReference>
<feature type="transmembrane region" description="Helical" evidence="10">
    <location>
        <begin position="513"/>
        <end position="530"/>
    </location>
</feature>
<sequence>MIVSALLTSVGINTALCVLFLTLYSILRKQPSNYEVYVPRLLVEGTSKRRSHFNLERLIPSTGWVAKAWSLTEEELYSLSGLDGVVFMRIITFSVKIFTFAGIIGIFVLLPVNCWGNQQQDIDVGNFTNNSLDVFTISNVNSGSSWLWVHFCAVYLVTGFICLLLFYEYKDISSRRISYFYSSKPQPHQFTILVNSIPTSSSSISDSVESFFKELYPSDYLSHVVVRRTSKIRRLLNEAKNMYRKVSQSRPGPTQQKNKHGGFFGTFGQKYSHIERYQKRLEDIEENVRLKQSEASLAGEVPARAAFVFFRSRFAAATAFHLQQSVNPTRWITELAPEPRDIYWPFFSQSFMRRWISKLVVVLVCILFTIMFLVPVVFVQGLTNLTQLENLFPFLESILTIKFVSQIITGYLPSLILQLFLQLVPPAMDFLSTIQGYISLSDIERSATTKVLWFTVWNVFFASVFSGSIISMMSIILDPKIIPGKLAIAVPAQASFFITYVVTSGWTSVSSELFRIIPYIFNLITGLFTSPDDEFDVPCMPYYRDVPRVLFFGLLGITYFFLAPLILPFVLAYFCLAYIIYRNQFMNVYAPRYETAGKFWPIVHNSMIFSLVLMHIIASGIFALKKLSLASTLMFPLPVVTLLFNEYCRKRFLPIFIGYSAECLIKKDREDQNDATMNEFYNNLVDAYKDPALIPIQYSSNNDSLSSPLISQLNAEEQCNSIIG</sequence>
<dbReference type="Pfam" id="PF14703">
    <property type="entry name" value="PHM7_cyt"/>
    <property type="match status" value="1"/>
</dbReference>
<name>A0A1S2XJ32_CICAR</name>
<feature type="transmembrane region" description="Helical" evidence="10">
    <location>
        <begin position="86"/>
        <end position="110"/>
    </location>
</feature>
<evidence type="ECO:0000256" key="6">
    <source>
        <dbReference type="ARBA" id="ARBA00022989"/>
    </source>
</evidence>
<feature type="transmembrane region" description="Helical" evidence="10">
    <location>
        <begin position="550"/>
        <end position="581"/>
    </location>
</feature>
<keyword evidence="3" id="KW-0813">Transport</keyword>
<feature type="transmembrane region" description="Helical" evidence="10">
    <location>
        <begin position="6"/>
        <end position="27"/>
    </location>
</feature>
<reference evidence="14" key="1">
    <citation type="journal article" date="2013" name="Nat. Biotechnol.">
        <title>Draft genome sequence of chickpea (Cicer arietinum) provides a resource for trait improvement.</title>
        <authorList>
            <person name="Varshney R.K."/>
            <person name="Song C."/>
            <person name="Saxena R.K."/>
            <person name="Azam S."/>
            <person name="Yu S."/>
            <person name="Sharpe A.G."/>
            <person name="Cannon S."/>
            <person name="Baek J."/>
            <person name="Rosen B.D."/>
            <person name="Tar'an B."/>
            <person name="Millan T."/>
            <person name="Zhang X."/>
            <person name="Ramsay L.D."/>
            <person name="Iwata A."/>
            <person name="Wang Y."/>
            <person name="Nelson W."/>
            <person name="Farmer A.D."/>
            <person name="Gaur P.M."/>
            <person name="Soderlund C."/>
            <person name="Penmetsa R.V."/>
            <person name="Xu C."/>
            <person name="Bharti A.K."/>
            <person name="He W."/>
            <person name="Winter P."/>
            <person name="Zhao S."/>
            <person name="Hane J.K."/>
            <person name="Carrasquilla-Garcia N."/>
            <person name="Condie J.A."/>
            <person name="Upadhyaya H.D."/>
            <person name="Luo M.C."/>
            <person name="Thudi M."/>
            <person name="Gowda C.L."/>
            <person name="Singh N.P."/>
            <person name="Lichtenzveig J."/>
            <person name="Gali K.K."/>
            <person name="Rubio J."/>
            <person name="Nadarajan N."/>
            <person name="Dolezel J."/>
            <person name="Bansal K.C."/>
            <person name="Xu X."/>
            <person name="Edwards D."/>
            <person name="Zhang G."/>
            <person name="Kahl G."/>
            <person name="Gil J."/>
            <person name="Singh K.B."/>
            <person name="Datta S.K."/>
            <person name="Jackson S.A."/>
            <person name="Wang J."/>
            <person name="Cook D.R."/>
        </authorList>
    </citation>
    <scope>NUCLEOTIDE SEQUENCE [LARGE SCALE GENOMIC DNA]</scope>
    <source>
        <strain evidence="14">cv. CDC Frontier</strain>
    </source>
</reference>
<comment type="subcellular location">
    <subcellularLocation>
        <location evidence="1">Membrane</location>
        <topology evidence="1">Multi-pass membrane protein</topology>
    </subcellularLocation>
</comment>
<gene>
    <name evidence="15" type="primary">LOC101488482</name>
</gene>
<dbReference type="InterPro" id="IPR045122">
    <property type="entry name" value="Csc1-like"/>
</dbReference>
<dbReference type="OrthoDB" id="1689567at2759"/>
<accession>A0A1S2XJ32</accession>
<reference evidence="15" key="2">
    <citation type="submission" date="2025-08" db="UniProtKB">
        <authorList>
            <consortium name="RefSeq"/>
        </authorList>
    </citation>
    <scope>IDENTIFICATION</scope>
    <source>
        <tissue evidence="15">Etiolated seedlings</tissue>
    </source>
</reference>
<dbReference type="PANTHER" id="PTHR13018:SF104">
    <property type="entry name" value="ERD (EARLY-RESPONSIVE TO DEHYDRATION STRESS) FAMILY PROTEIN"/>
    <property type="match status" value="1"/>
</dbReference>
<keyword evidence="9" id="KW-0407">Ion channel</keyword>
<evidence type="ECO:0000256" key="2">
    <source>
        <dbReference type="ARBA" id="ARBA00007779"/>
    </source>
</evidence>
<dbReference type="GO" id="GO:0005227">
    <property type="term" value="F:calcium-activated cation channel activity"/>
    <property type="evidence" value="ECO:0007669"/>
    <property type="project" value="InterPro"/>
</dbReference>
<evidence type="ECO:0000256" key="3">
    <source>
        <dbReference type="ARBA" id="ARBA00022448"/>
    </source>
</evidence>
<dbReference type="eggNOG" id="KOG1134">
    <property type="taxonomic scope" value="Eukaryota"/>
</dbReference>
<evidence type="ECO:0000256" key="9">
    <source>
        <dbReference type="ARBA" id="ARBA00023303"/>
    </source>
</evidence>
<dbReference type="PANTHER" id="PTHR13018">
    <property type="entry name" value="PROBABLE MEMBRANE PROTEIN DUF221-RELATED"/>
    <property type="match status" value="1"/>
</dbReference>
<organism evidence="14 15">
    <name type="scientific">Cicer arietinum</name>
    <name type="common">Chickpea</name>
    <name type="synonym">Garbanzo</name>
    <dbReference type="NCBI Taxonomy" id="3827"/>
    <lineage>
        <taxon>Eukaryota</taxon>
        <taxon>Viridiplantae</taxon>
        <taxon>Streptophyta</taxon>
        <taxon>Embryophyta</taxon>
        <taxon>Tracheophyta</taxon>
        <taxon>Spermatophyta</taxon>
        <taxon>Magnoliopsida</taxon>
        <taxon>eudicotyledons</taxon>
        <taxon>Gunneridae</taxon>
        <taxon>Pentapetalae</taxon>
        <taxon>rosids</taxon>
        <taxon>fabids</taxon>
        <taxon>Fabales</taxon>
        <taxon>Fabaceae</taxon>
        <taxon>Papilionoideae</taxon>
        <taxon>50 kb inversion clade</taxon>
        <taxon>NPAAA clade</taxon>
        <taxon>Hologalegina</taxon>
        <taxon>IRL clade</taxon>
        <taxon>Cicereae</taxon>
        <taxon>Cicer</taxon>
    </lineage>
</organism>
<feature type="domain" description="CSC1/OSCA1-like cytosolic" evidence="13">
    <location>
        <begin position="189"/>
        <end position="345"/>
    </location>
</feature>
<evidence type="ECO:0000259" key="12">
    <source>
        <dbReference type="Pfam" id="PF13967"/>
    </source>
</evidence>
<comment type="similarity">
    <text evidence="2">Belongs to the CSC1 (TC 1.A.17) family.</text>
</comment>
<evidence type="ECO:0000256" key="10">
    <source>
        <dbReference type="SAM" id="Phobius"/>
    </source>
</evidence>
<feature type="transmembrane region" description="Helical" evidence="10">
    <location>
        <begin position="146"/>
        <end position="167"/>
    </location>
</feature>
<evidence type="ECO:0000313" key="15">
    <source>
        <dbReference type="RefSeq" id="XP_004490117.1"/>
    </source>
</evidence>
<evidence type="ECO:0000256" key="4">
    <source>
        <dbReference type="ARBA" id="ARBA00022692"/>
    </source>
</evidence>
<evidence type="ECO:0000256" key="8">
    <source>
        <dbReference type="ARBA" id="ARBA00023136"/>
    </source>
</evidence>
<evidence type="ECO:0000256" key="7">
    <source>
        <dbReference type="ARBA" id="ARBA00023065"/>
    </source>
</evidence>
<evidence type="ECO:0000256" key="5">
    <source>
        <dbReference type="ARBA" id="ARBA00022837"/>
    </source>
</evidence>
<dbReference type="Pfam" id="PF02714">
    <property type="entry name" value="RSN1_7TM"/>
    <property type="match status" value="1"/>
</dbReference>
<evidence type="ECO:0000256" key="1">
    <source>
        <dbReference type="ARBA" id="ARBA00004141"/>
    </source>
</evidence>
<dbReference type="GeneID" id="101488482"/>
<feature type="transmembrane region" description="Helical" evidence="10">
    <location>
        <begin position="602"/>
        <end position="623"/>
    </location>
</feature>
<keyword evidence="6 10" id="KW-1133">Transmembrane helix</keyword>
<feature type="domain" description="CSC1/OSCA1-like 7TM region" evidence="11">
    <location>
        <begin position="358"/>
        <end position="622"/>
    </location>
</feature>
<keyword evidence="14" id="KW-1185">Reference proteome</keyword>
<feature type="transmembrane region" description="Helical" evidence="10">
    <location>
        <begin position="482"/>
        <end position="501"/>
    </location>
</feature>
<dbReference type="RefSeq" id="XP_004490117.1">
    <property type="nucleotide sequence ID" value="XM_004490060.3"/>
</dbReference>